<dbReference type="RefSeq" id="XP_033683495.1">
    <property type="nucleotide sequence ID" value="XM_033823770.1"/>
</dbReference>
<dbReference type="Gene3D" id="3.20.20.80">
    <property type="entry name" value="Glycosidases"/>
    <property type="match status" value="1"/>
</dbReference>
<feature type="non-terminal residue" evidence="7">
    <location>
        <position position="308"/>
    </location>
</feature>
<comment type="subcellular location">
    <subcellularLocation>
        <location evidence="2">Cell envelope</location>
    </subcellularLocation>
</comment>
<comment type="similarity">
    <text evidence="3">Belongs to the glycosyl hydrolase 17 family.</text>
</comment>
<dbReference type="GO" id="GO:0042973">
    <property type="term" value="F:glucan endo-1,3-beta-D-glucosidase activity"/>
    <property type="evidence" value="ECO:0007669"/>
    <property type="project" value="UniProtKB-EC"/>
</dbReference>
<evidence type="ECO:0000256" key="1">
    <source>
        <dbReference type="ARBA" id="ARBA00000382"/>
    </source>
</evidence>
<feature type="chain" id="PRO_5025420791" description="glucan endo-1,3-beta-D-glucosidase" evidence="6">
    <location>
        <begin position="20"/>
        <end position="308"/>
    </location>
</feature>
<accession>A0A6A6IDM3</accession>
<keyword evidence="6" id="KW-0732">Signal</keyword>
<dbReference type="GO" id="GO:0009986">
    <property type="term" value="C:cell surface"/>
    <property type="evidence" value="ECO:0007669"/>
    <property type="project" value="TreeGrafter"/>
</dbReference>
<feature type="signal peptide" evidence="6">
    <location>
        <begin position="1"/>
        <end position="19"/>
    </location>
</feature>
<dbReference type="EMBL" id="ML987196">
    <property type="protein sequence ID" value="KAF2248491.1"/>
    <property type="molecule type" value="Genomic_DNA"/>
</dbReference>
<dbReference type="InterPro" id="IPR050732">
    <property type="entry name" value="Beta-glucan_modifiers"/>
</dbReference>
<evidence type="ECO:0000313" key="7">
    <source>
        <dbReference type="EMBL" id="KAF2248491.1"/>
    </source>
</evidence>
<dbReference type="PANTHER" id="PTHR16631">
    <property type="entry name" value="GLUCAN 1,3-BETA-GLUCOSIDASE"/>
    <property type="match status" value="1"/>
</dbReference>
<dbReference type="SUPFAM" id="SSF51445">
    <property type="entry name" value="(Trans)glycosidases"/>
    <property type="match status" value="1"/>
</dbReference>
<dbReference type="GO" id="GO:0009277">
    <property type="term" value="C:fungal-type cell wall"/>
    <property type="evidence" value="ECO:0007669"/>
    <property type="project" value="TreeGrafter"/>
</dbReference>
<evidence type="ECO:0000256" key="6">
    <source>
        <dbReference type="SAM" id="SignalP"/>
    </source>
</evidence>
<reference evidence="7" key="1">
    <citation type="journal article" date="2020" name="Stud. Mycol.">
        <title>101 Dothideomycetes genomes: a test case for predicting lifestyles and emergence of pathogens.</title>
        <authorList>
            <person name="Haridas S."/>
            <person name="Albert R."/>
            <person name="Binder M."/>
            <person name="Bloem J."/>
            <person name="Labutti K."/>
            <person name="Salamov A."/>
            <person name="Andreopoulos B."/>
            <person name="Baker S."/>
            <person name="Barry K."/>
            <person name="Bills G."/>
            <person name="Bluhm B."/>
            <person name="Cannon C."/>
            <person name="Castanera R."/>
            <person name="Culley D."/>
            <person name="Daum C."/>
            <person name="Ezra D."/>
            <person name="Gonzalez J."/>
            <person name="Henrissat B."/>
            <person name="Kuo A."/>
            <person name="Liang C."/>
            <person name="Lipzen A."/>
            <person name="Lutzoni F."/>
            <person name="Magnuson J."/>
            <person name="Mondo S."/>
            <person name="Nolan M."/>
            <person name="Ohm R."/>
            <person name="Pangilinan J."/>
            <person name="Park H.-J."/>
            <person name="Ramirez L."/>
            <person name="Alfaro M."/>
            <person name="Sun H."/>
            <person name="Tritt A."/>
            <person name="Yoshinaga Y."/>
            <person name="Zwiers L.-H."/>
            <person name="Turgeon B."/>
            <person name="Goodwin S."/>
            <person name="Spatafora J."/>
            <person name="Crous P."/>
            <person name="Grigoriev I."/>
        </authorList>
    </citation>
    <scope>NUCLEOTIDE SEQUENCE</scope>
    <source>
        <strain evidence="7">CBS 122368</strain>
    </source>
</reference>
<sequence length="308" mass="34006">MFLSCALLILAQWLTPAAATVHTGFACGAFWSQSQAKTKEDFVRQFNLAKNLPDVPVSFNSARLFQTAQWQTQNDPSEAFEAAIETNTTLLLGIWVSASDNELIALDHAFEKHGQKLADLVVGISVGNEDIYRTSDMCTQKNGGKPCDMAYSADEIKANISSVRSTIAQKPWIKLFKEPPPIGHTDIAQYAPLEGSDFIGMTAYPVWNKDSIENANESFFNSLAGVQERSGNTPVWITETGWPSSGSGADISPPSLESMQEYWTKVGCSLFGKYNVWWFELERDTDDGLDWGIIDIPSQTPKIKDLSC</sequence>
<dbReference type="EC" id="3.2.1.39" evidence="4"/>
<evidence type="ECO:0000256" key="2">
    <source>
        <dbReference type="ARBA" id="ARBA00004196"/>
    </source>
</evidence>
<keyword evidence="5 7" id="KW-0378">Hydrolase</keyword>
<dbReference type="GO" id="GO:0071555">
    <property type="term" value="P:cell wall organization"/>
    <property type="evidence" value="ECO:0007669"/>
    <property type="project" value="TreeGrafter"/>
</dbReference>
<protein>
    <recommendedName>
        <fullName evidence="4">glucan endo-1,3-beta-D-glucosidase</fullName>
        <ecNumber evidence="4">3.2.1.39</ecNumber>
    </recommendedName>
</protein>
<evidence type="ECO:0000256" key="5">
    <source>
        <dbReference type="ARBA" id="ARBA00022801"/>
    </source>
</evidence>
<dbReference type="InterPro" id="IPR017853">
    <property type="entry name" value="GH"/>
</dbReference>
<name>A0A6A6IDM3_9PLEO</name>
<dbReference type="GO" id="GO:0005576">
    <property type="term" value="C:extracellular region"/>
    <property type="evidence" value="ECO:0007669"/>
    <property type="project" value="TreeGrafter"/>
</dbReference>
<dbReference type="PANTHER" id="PTHR16631:SF13">
    <property type="entry name" value="GLUCAN ENDO-1,3-BETA-GLUCOSIDASE EGLC-RELATED"/>
    <property type="match status" value="1"/>
</dbReference>
<proteinExistence type="inferred from homology"/>
<evidence type="ECO:0000313" key="8">
    <source>
        <dbReference type="Proteomes" id="UP000800094"/>
    </source>
</evidence>
<organism evidence="7 8">
    <name type="scientific">Trematosphaeria pertusa</name>
    <dbReference type="NCBI Taxonomy" id="390896"/>
    <lineage>
        <taxon>Eukaryota</taxon>
        <taxon>Fungi</taxon>
        <taxon>Dikarya</taxon>
        <taxon>Ascomycota</taxon>
        <taxon>Pezizomycotina</taxon>
        <taxon>Dothideomycetes</taxon>
        <taxon>Pleosporomycetidae</taxon>
        <taxon>Pleosporales</taxon>
        <taxon>Massarineae</taxon>
        <taxon>Trematosphaeriaceae</taxon>
        <taxon>Trematosphaeria</taxon>
    </lineage>
</organism>
<dbReference type="OrthoDB" id="77201at2759"/>
<evidence type="ECO:0000256" key="4">
    <source>
        <dbReference type="ARBA" id="ARBA00012780"/>
    </source>
</evidence>
<keyword evidence="8" id="KW-1185">Reference proteome</keyword>
<evidence type="ECO:0000256" key="3">
    <source>
        <dbReference type="ARBA" id="ARBA00008773"/>
    </source>
</evidence>
<dbReference type="Proteomes" id="UP000800094">
    <property type="component" value="Unassembled WGS sequence"/>
</dbReference>
<dbReference type="AlphaFoldDB" id="A0A6A6IDM3"/>
<dbReference type="GeneID" id="54577100"/>
<comment type="catalytic activity">
    <reaction evidence="1">
        <text>Hydrolysis of (1-&gt;3)-beta-D-glucosidic linkages in (1-&gt;3)-beta-D-glucans.</text>
        <dbReference type="EC" id="3.2.1.39"/>
    </reaction>
</comment>
<gene>
    <name evidence="7" type="ORF">BU26DRAFT_428205</name>
</gene>